<keyword evidence="8" id="KW-0256">Endoplasmic reticulum</keyword>
<dbReference type="PANTHER" id="PTHR12613:SF0">
    <property type="entry name" value="ERO1-LIKE PROTEIN"/>
    <property type="match status" value="1"/>
</dbReference>
<evidence type="ECO:0000256" key="7">
    <source>
        <dbReference type="ARBA" id="ARBA00022729"/>
    </source>
</evidence>
<feature type="binding site" evidence="17">
    <location>
        <position position="314"/>
    </location>
    <ligand>
        <name>FAD</name>
        <dbReference type="ChEBI" id="CHEBI:57692"/>
    </ligand>
</feature>
<proteinExistence type="inferred from homology"/>
<evidence type="ECO:0000256" key="14">
    <source>
        <dbReference type="ARBA" id="ARBA00023180"/>
    </source>
</evidence>
<evidence type="ECO:0000256" key="8">
    <source>
        <dbReference type="ARBA" id="ARBA00022824"/>
    </source>
</evidence>
<keyword evidence="22" id="KW-1185">Reference proteome</keyword>
<keyword evidence="6" id="KW-0285">Flavoprotein</keyword>
<feature type="binding site" evidence="17">
    <location>
        <position position="285"/>
    </location>
    <ligand>
        <name>FAD</name>
        <dbReference type="ChEBI" id="CHEBI:57692"/>
    </ligand>
</feature>
<comment type="subunit">
    <text evidence="4">May function both as a monomer and a homodimer.</text>
</comment>
<dbReference type="InterPro" id="IPR007266">
    <property type="entry name" value="Ero1"/>
</dbReference>
<feature type="binding site" evidence="17">
    <location>
        <position position="196"/>
    </location>
    <ligand>
        <name>FAD</name>
        <dbReference type="ChEBI" id="CHEBI:57692"/>
    </ligand>
</feature>
<keyword evidence="15" id="KW-0676">Redox-active center</keyword>
<feature type="binding site" evidence="17">
    <location>
        <position position="209"/>
    </location>
    <ligand>
        <name>FAD</name>
        <dbReference type="ChEBI" id="CHEBI:57692"/>
    </ligand>
</feature>
<dbReference type="EMBL" id="JAWDJX010000012">
    <property type="protein sequence ID" value="KAK3054266.1"/>
    <property type="molecule type" value="Genomic_DNA"/>
</dbReference>
<evidence type="ECO:0000256" key="19">
    <source>
        <dbReference type="SAM" id="MobiDB-lite"/>
    </source>
</evidence>
<gene>
    <name evidence="21" type="primary">ERO1</name>
    <name evidence="21" type="ORF">LTR09_004534</name>
</gene>
<evidence type="ECO:0000256" key="9">
    <source>
        <dbReference type="ARBA" id="ARBA00022827"/>
    </source>
</evidence>
<evidence type="ECO:0000256" key="18">
    <source>
        <dbReference type="PIRSR" id="PIRSR017205-3"/>
    </source>
</evidence>
<feature type="active site" evidence="16">
    <location>
        <position position="416"/>
    </location>
</feature>
<accession>A0AAJ0G9C1</accession>
<dbReference type="GO" id="GO:0015035">
    <property type="term" value="F:protein-disulfide reductase activity"/>
    <property type="evidence" value="ECO:0007669"/>
    <property type="project" value="InterPro"/>
</dbReference>
<keyword evidence="12" id="KW-0472">Membrane</keyword>
<evidence type="ECO:0000256" key="17">
    <source>
        <dbReference type="PIRSR" id="PIRSR017205-2"/>
    </source>
</evidence>
<evidence type="ECO:0000256" key="16">
    <source>
        <dbReference type="PIRSR" id="PIRSR017205-1"/>
    </source>
</evidence>
<keyword evidence="10" id="KW-0249">Electron transport</keyword>
<feature type="binding site" evidence="17">
    <location>
        <position position="198"/>
    </location>
    <ligand>
        <name>FAD</name>
        <dbReference type="ChEBI" id="CHEBI:57692"/>
    </ligand>
</feature>
<dbReference type="GO" id="GO:0016972">
    <property type="term" value="F:thiol oxidase activity"/>
    <property type="evidence" value="ECO:0007669"/>
    <property type="project" value="InterPro"/>
</dbReference>
<keyword evidence="13 18" id="KW-1015">Disulfide bond</keyword>
<evidence type="ECO:0000256" key="6">
    <source>
        <dbReference type="ARBA" id="ARBA00022630"/>
    </source>
</evidence>
<feature type="chain" id="PRO_5042521857" evidence="20">
    <location>
        <begin position="26"/>
        <end position="609"/>
    </location>
</feature>
<evidence type="ECO:0000256" key="20">
    <source>
        <dbReference type="SAM" id="SignalP"/>
    </source>
</evidence>
<reference evidence="21" key="1">
    <citation type="submission" date="2023-04" db="EMBL/GenBank/DDBJ databases">
        <title>Black Yeasts Isolated from many extreme environments.</title>
        <authorList>
            <person name="Coleine C."/>
            <person name="Stajich J.E."/>
            <person name="Selbmann L."/>
        </authorList>
    </citation>
    <scope>NUCLEOTIDE SEQUENCE</scope>
    <source>
        <strain evidence="21">CCFEE 5312</strain>
    </source>
</reference>
<protein>
    <submittedName>
        <fullName evidence="21">Endoplasmic oxidoreductin-1</fullName>
    </submittedName>
</protein>
<evidence type="ECO:0000256" key="12">
    <source>
        <dbReference type="ARBA" id="ARBA00023136"/>
    </source>
</evidence>
<dbReference type="GO" id="GO:0005789">
    <property type="term" value="C:endoplasmic reticulum membrane"/>
    <property type="evidence" value="ECO:0007669"/>
    <property type="project" value="UniProtKB-SubCell"/>
</dbReference>
<evidence type="ECO:0000313" key="22">
    <source>
        <dbReference type="Proteomes" id="UP001271007"/>
    </source>
</evidence>
<dbReference type="Pfam" id="PF04137">
    <property type="entry name" value="ERO1"/>
    <property type="match status" value="1"/>
</dbReference>
<evidence type="ECO:0000256" key="15">
    <source>
        <dbReference type="ARBA" id="ARBA00023284"/>
    </source>
</evidence>
<evidence type="ECO:0000256" key="4">
    <source>
        <dbReference type="ARBA" id="ARBA00011802"/>
    </source>
</evidence>
<sequence length="609" mass="68070">MRKSSAAKAFFLAWFSLFGSIQCDAQASPASENASPDVCALNPKAKVSDACASYADLDALNTKLHPYVRNLANNTDFFSYYRLNLYNKECPFWDDENSLCGNIACAVTTLEREEDIPKIWRAEELSKLEGPKAQHPGRKQQKERQRPLLGELGEGVGESCVVEYDDECDERDYCVPEDESASAKGDYVSLADNPERFTGYAGEGAHQVWSAIYRENCFSRPATTEKSQPVSGLLSPAPDFSQNQAQAAMDFRQVMKAQRPSDRLEPEDDECLEKRVFYRVISGMHAAISTHLCFDYLNQTTGAWGPNLQCYKERLHSHPERISNLYFNYAFVLRAVGKLRDYVHDYTFCTSDQAQDVKTKGMIRTLAGAIPSGPKIFDESVMFTDHTADGISLKEDFRNRFRNVSRIMDCVGCDKCRLWGKVQTNGFGTALKVLFEFGNGDVGAEKPILRRTELVALINTLDKISSALKAIEDFRSMIAAELEGKDPHATLEAAKASAITPKSADLTNNSSDEFPDFGEDSALDLDELDDDPTDEYAAPHKGQSITEAFQQEFGIVFGAFGWVLRSWVALPGKLGSVAMLELNRLYDFWVGKPVRPRAWEFRAPGRDEL</sequence>
<keyword evidence="7 20" id="KW-0732">Signal</keyword>
<feature type="signal peptide" evidence="20">
    <location>
        <begin position="1"/>
        <end position="25"/>
    </location>
</feature>
<evidence type="ECO:0000256" key="13">
    <source>
        <dbReference type="ARBA" id="ARBA00023157"/>
    </source>
</evidence>
<evidence type="ECO:0000256" key="11">
    <source>
        <dbReference type="ARBA" id="ARBA00023002"/>
    </source>
</evidence>
<keyword evidence="9 17" id="KW-0274">FAD</keyword>
<organism evidence="21 22">
    <name type="scientific">Extremus antarcticus</name>
    <dbReference type="NCBI Taxonomy" id="702011"/>
    <lineage>
        <taxon>Eukaryota</taxon>
        <taxon>Fungi</taxon>
        <taxon>Dikarya</taxon>
        <taxon>Ascomycota</taxon>
        <taxon>Pezizomycotina</taxon>
        <taxon>Dothideomycetes</taxon>
        <taxon>Dothideomycetidae</taxon>
        <taxon>Mycosphaerellales</taxon>
        <taxon>Extremaceae</taxon>
        <taxon>Extremus</taxon>
    </lineage>
</organism>
<dbReference type="PIRSF" id="PIRSF017205">
    <property type="entry name" value="ERO1"/>
    <property type="match status" value="1"/>
</dbReference>
<dbReference type="SUPFAM" id="SSF110019">
    <property type="entry name" value="ERO1-like"/>
    <property type="match status" value="1"/>
</dbReference>
<keyword evidence="14" id="KW-0325">Glycoprotein</keyword>
<keyword evidence="11" id="KW-0560">Oxidoreductase</keyword>
<evidence type="ECO:0000256" key="5">
    <source>
        <dbReference type="ARBA" id="ARBA00022448"/>
    </source>
</evidence>
<comment type="similarity">
    <text evidence="3">Belongs to the EROs family.</text>
</comment>
<feature type="region of interest" description="Disordered" evidence="19">
    <location>
        <begin position="127"/>
        <end position="146"/>
    </location>
</feature>
<comment type="caution">
    <text evidence="21">The sequence shown here is derived from an EMBL/GenBank/DDBJ whole genome shotgun (WGS) entry which is preliminary data.</text>
</comment>
<feature type="disulfide bond" description="Redox-active" evidence="18">
    <location>
        <begin position="100"/>
        <end position="105"/>
    </location>
</feature>
<name>A0AAJ0G9C1_9PEZI</name>
<dbReference type="Proteomes" id="UP001271007">
    <property type="component" value="Unassembled WGS sequence"/>
</dbReference>
<feature type="binding site" evidence="17">
    <location>
        <position position="282"/>
    </location>
    <ligand>
        <name>FAD</name>
        <dbReference type="ChEBI" id="CHEBI:57692"/>
    </ligand>
</feature>
<evidence type="ECO:0000256" key="1">
    <source>
        <dbReference type="ARBA" id="ARBA00001974"/>
    </source>
</evidence>
<dbReference type="AlphaFoldDB" id="A0AAJ0G9C1"/>
<evidence type="ECO:0000313" key="21">
    <source>
        <dbReference type="EMBL" id="KAK3054266.1"/>
    </source>
</evidence>
<dbReference type="PANTHER" id="PTHR12613">
    <property type="entry name" value="ERO1-RELATED"/>
    <property type="match status" value="1"/>
</dbReference>
<evidence type="ECO:0000256" key="2">
    <source>
        <dbReference type="ARBA" id="ARBA00004367"/>
    </source>
</evidence>
<keyword evidence="5" id="KW-0813">Transport</keyword>
<feature type="active site" description="Nucleophile" evidence="16">
    <location>
        <position position="413"/>
    </location>
</feature>
<feature type="disulfide bond" description="Redox-active" evidence="18">
    <location>
        <begin position="413"/>
        <end position="416"/>
    </location>
</feature>
<evidence type="ECO:0000256" key="3">
    <source>
        <dbReference type="ARBA" id="ARBA00008277"/>
    </source>
</evidence>
<comment type="subcellular location">
    <subcellularLocation>
        <location evidence="2">Endoplasmic reticulum membrane</location>
        <topology evidence="2">Peripheral membrane protein</topology>
        <orientation evidence="2">Lumenal side</orientation>
    </subcellularLocation>
</comment>
<dbReference type="GO" id="GO:0071949">
    <property type="term" value="F:FAD binding"/>
    <property type="evidence" value="ECO:0007669"/>
    <property type="project" value="InterPro"/>
</dbReference>
<dbReference type="GO" id="GO:0034975">
    <property type="term" value="P:protein folding in endoplasmic reticulum"/>
    <property type="evidence" value="ECO:0007669"/>
    <property type="project" value="InterPro"/>
</dbReference>
<dbReference type="InterPro" id="IPR037192">
    <property type="entry name" value="ERO1-like_sf"/>
</dbReference>
<evidence type="ECO:0000256" key="10">
    <source>
        <dbReference type="ARBA" id="ARBA00022982"/>
    </source>
</evidence>
<comment type="cofactor">
    <cofactor evidence="1 17">
        <name>FAD</name>
        <dbReference type="ChEBI" id="CHEBI:57692"/>
    </cofactor>
</comment>